<sequence length="136" mass="15813">MKKWLMILGGISIMSVTTSMVISCTPKEDIFYLKTSIGEVIDTFEKKNVLDYYFNTTTIFPDKTSPLVIVFKDVGEKNYGDKTGDIAYWIGHLYRGLGLKPTQEKYKKLKIEDWAWKNAGLWDYTNNKPYEYPPNF</sequence>
<proteinExistence type="predicted"/>
<accession>A0A2S0NJ65</accession>
<protein>
    <recommendedName>
        <fullName evidence="3">Lipoprotein</fullName>
    </recommendedName>
</protein>
<organism evidence="1 2">
    <name type="scientific">Williamsoniiplasma luminosum</name>
    <dbReference type="NCBI Taxonomy" id="214888"/>
    <lineage>
        <taxon>Bacteria</taxon>
        <taxon>Bacillati</taxon>
        <taxon>Mycoplasmatota</taxon>
        <taxon>Mollicutes</taxon>
        <taxon>Entomoplasmatales</taxon>
        <taxon>Williamsoniiplasma</taxon>
    </lineage>
</organism>
<gene>
    <name evidence="1" type="ORF">C5T88_00455</name>
</gene>
<dbReference type="RefSeq" id="WP_303662404.1">
    <property type="nucleotide sequence ID" value="NZ_CP027019.1"/>
</dbReference>
<name>A0A2S0NJ65_9MOLU</name>
<evidence type="ECO:0008006" key="3">
    <source>
        <dbReference type="Google" id="ProtNLM"/>
    </source>
</evidence>
<dbReference type="Proteomes" id="UP000239250">
    <property type="component" value="Chromosome"/>
</dbReference>
<reference evidence="2" key="1">
    <citation type="submission" date="2018-02" db="EMBL/GenBank/DDBJ databases">
        <title>Firefly genomes illuminate parallel origins of bioluminescence in beetles.</title>
        <authorList>
            <person name="Fallon T.R."/>
            <person name="Lower S.E.S."/>
            <person name="Behringer M."/>
            <person name="Weng J.-K."/>
        </authorList>
    </citation>
    <scope>NUCLEOTIDE SEQUENCE [LARGE SCALE GENOMIC DNA]</scope>
</reference>
<dbReference type="PROSITE" id="PS51257">
    <property type="entry name" value="PROKAR_LIPOPROTEIN"/>
    <property type="match status" value="1"/>
</dbReference>
<dbReference type="AlphaFoldDB" id="A0A2S0NJ65"/>
<dbReference type="EMBL" id="CP027019">
    <property type="protein sequence ID" value="AVP49057.1"/>
    <property type="molecule type" value="Genomic_DNA"/>
</dbReference>
<evidence type="ECO:0000313" key="2">
    <source>
        <dbReference type="Proteomes" id="UP000239250"/>
    </source>
</evidence>
<evidence type="ECO:0000313" key="1">
    <source>
        <dbReference type="EMBL" id="AVP49057.1"/>
    </source>
</evidence>